<evidence type="ECO:0008006" key="3">
    <source>
        <dbReference type="Google" id="ProtNLM"/>
    </source>
</evidence>
<dbReference type="Proteomes" id="UP000245790">
    <property type="component" value="Unassembled WGS sequence"/>
</dbReference>
<dbReference type="Gene3D" id="1.25.10.10">
    <property type="entry name" value="Leucine-rich Repeat Variant"/>
    <property type="match status" value="1"/>
</dbReference>
<protein>
    <recommendedName>
        <fullName evidence="3">HEAT repeat protein</fullName>
    </recommendedName>
</protein>
<reference evidence="1 2" key="1">
    <citation type="submission" date="2018-05" db="EMBL/GenBank/DDBJ databases">
        <title>Genomic Encyclopedia of Type Strains, Phase IV (KMG-IV): sequencing the most valuable type-strain genomes for metagenomic binning, comparative biology and taxonomic classification.</title>
        <authorList>
            <person name="Goeker M."/>
        </authorList>
    </citation>
    <scope>NUCLEOTIDE SEQUENCE [LARGE SCALE GENOMIC DNA]</scope>
    <source>
        <strain evidence="1 2">DSM 25350</strain>
    </source>
</reference>
<keyword evidence="2" id="KW-1185">Reference proteome</keyword>
<dbReference type="EMBL" id="QGGU01000003">
    <property type="protein sequence ID" value="PWK53446.1"/>
    <property type="molecule type" value="Genomic_DNA"/>
</dbReference>
<name>A0A316G0F6_9GAMM</name>
<dbReference type="OrthoDB" id="6052849at2"/>
<dbReference type="RefSeq" id="WP_109762718.1">
    <property type="nucleotide sequence ID" value="NZ_QGGU01000003.1"/>
</dbReference>
<comment type="caution">
    <text evidence="1">The sequence shown here is derived from an EMBL/GenBank/DDBJ whole genome shotgun (WGS) entry which is preliminary data.</text>
</comment>
<dbReference type="SUPFAM" id="SSF48371">
    <property type="entry name" value="ARM repeat"/>
    <property type="match status" value="1"/>
</dbReference>
<dbReference type="Pfam" id="PF13646">
    <property type="entry name" value="HEAT_2"/>
    <property type="match status" value="1"/>
</dbReference>
<dbReference type="InterPro" id="IPR011989">
    <property type="entry name" value="ARM-like"/>
</dbReference>
<evidence type="ECO:0000313" key="2">
    <source>
        <dbReference type="Proteomes" id="UP000245790"/>
    </source>
</evidence>
<evidence type="ECO:0000313" key="1">
    <source>
        <dbReference type="EMBL" id="PWK53446.1"/>
    </source>
</evidence>
<dbReference type="AlphaFoldDB" id="A0A316G0F6"/>
<dbReference type="InterPro" id="IPR016024">
    <property type="entry name" value="ARM-type_fold"/>
</dbReference>
<organism evidence="1 2">
    <name type="scientific">Pleionea mediterranea</name>
    <dbReference type="NCBI Taxonomy" id="523701"/>
    <lineage>
        <taxon>Bacteria</taxon>
        <taxon>Pseudomonadati</taxon>
        <taxon>Pseudomonadota</taxon>
        <taxon>Gammaproteobacteria</taxon>
        <taxon>Oceanospirillales</taxon>
        <taxon>Pleioneaceae</taxon>
        <taxon>Pleionea</taxon>
    </lineage>
</organism>
<accession>A0A316G0F6</accession>
<gene>
    <name evidence="1" type="ORF">C8D97_103273</name>
</gene>
<proteinExistence type="predicted"/>
<sequence length="258" mass="29062">MGLLSNINNVFSSESIELVSSCANDTWLSKYLKEKIKNSSLSLGDVKRAIDTLDENEKFVLRTSVISTEDLKSSLVLLAERDCLLSLFGGAQVQVDYYSAIDSSKNNYDRIVKKTDTRIYSDGESIKLKKGKSFYRIQYKISGLIMSLLSKESMPETFKYNADTGKLANVSASEMLHSKLDFACNLLARFPRKNSLPTLKRLVQHDVHFVRWSATQAYAKIAETSETKLLLTNLVNDPHPHIRNAVSYSLANLFSEQQ</sequence>